<dbReference type="InterPro" id="IPR051209">
    <property type="entry name" value="FAD-bind_Monooxygenase_sf"/>
</dbReference>
<dbReference type="SUPFAM" id="SSF51905">
    <property type="entry name" value="FAD/NAD(P)-binding domain"/>
    <property type="match status" value="2"/>
</dbReference>
<evidence type="ECO:0000256" key="3">
    <source>
        <dbReference type="ARBA" id="ARBA00022827"/>
    </source>
</evidence>
<dbReference type="GO" id="GO:0050661">
    <property type="term" value="F:NADP binding"/>
    <property type="evidence" value="ECO:0007669"/>
    <property type="project" value="InterPro"/>
</dbReference>
<evidence type="ECO:0000256" key="4">
    <source>
        <dbReference type="ARBA" id="ARBA00023002"/>
    </source>
</evidence>
<keyword evidence="3" id="KW-0274">FAD</keyword>
<sequence>MSSPTGIHASSDAKRVVIIGGGIGGITAGIKVKRDLGFDNFTLYEQSDGVGGTWHFNTYPGCKADVGTHWYSLSSDVDSDWDTSHVTQPDLLKYWTGLTVKYGVDKHIVLNTSVTSVRWDEEKQIYHLQVEDVKTGEKRTDYANAVISAVGQLSIPHYTEELEGSKTKFKGVRFHSSRWDHTVDLRNKRVAVIGNGCTACQFIPVIAREPTTQIVNFCRSPGWYLPEIRIYLPKIIRLIMTYVPFVKTIARYAVFFQHEFYYFTFFNTSSIIRFVLSQYIKLQTPKKYHSQIVPPQGEILCQLVPYKTINSGRRTLAPGCKRFIVDSGYLKALNLDNLDVNYDGVKEITETGIVTKKGQHMDFDVIIEATGFIADEYPVSVTGIGGKTIQEYYREQGGPTAYLGTTVPGFPNFFTILGKRPNTITGHGSIAFTEESQAHYILQFLEPIINGWASSFNVTEKATNAWNSQLHKRLSSSVWSSCTSWYRAGHTGKITSVWPGFIFRQWFVYRKPVWNDYVASNGAEWERHRRSAHTVSLAKDLFWVGLCLAAGLNWKLLQDVSSVMLQKVRLSV</sequence>
<dbReference type="PRINTS" id="PR00368">
    <property type="entry name" value="FADPNR"/>
</dbReference>
<dbReference type="AlphaFoldDB" id="A0A8K0XSD3"/>
<dbReference type="GO" id="GO:0050660">
    <property type="term" value="F:flavin adenine dinucleotide binding"/>
    <property type="evidence" value="ECO:0007669"/>
    <property type="project" value="InterPro"/>
</dbReference>
<dbReference type="EMBL" id="JAEVFJ010000008">
    <property type="protein sequence ID" value="KAH8102925.1"/>
    <property type="molecule type" value="Genomic_DNA"/>
</dbReference>
<keyword evidence="6" id="KW-1185">Reference proteome</keyword>
<dbReference type="PANTHER" id="PTHR42877">
    <property type="entry name" value="L-ORNITHINE N(5)-MONOOXYGENASE-RELATED"/>
    <property type="match status" value="1"/>
</dbReference>
<comment type="caution">
    <text evidence="5">The sequence shown here is derived from an EMBL/GenBank/DDBJ whole genome shotgun (WGS) entry which is preliminary data.</text>
</comment>
<proteinExistence type="inferred from homology"/>
<keyword evidence="2" id="KW-0285">Flavoprotein</keyword>
<comment type="similarity">
    <text evidence="1">Belongs to the FAD-binding monooxygenase family.</text>
</comment>
<dbReference type="Pfam" id="PF00743">
    <property type="entry name" value="FMO-like"/>
    <property type="match status" value="1"/>
</dbReference>
<evidence type="ECO:0000256" key="2">
    <source>
        <dbReference type="ARBA" id="ARBA00022630"/>
    </source>
</evidence>
<organism evidence="5 6">
    <name type="scientific">Cristinia sonorae</name>
    <dbReference type="NCBI Taxonomy" id="1940300"/>
    <lineage>
        <taxon>Eukaryota</taxon>
        <taxon>Fungi</taxon>
        <taxon>Dikarya</taxon>
        <taxon>Basidiomycota</taxon>
        <taxon>Agaricomycotina</taxon>
        <taxon>Agaricomycetes</taxon>
        <taxon>Agaricomycetidae</taxon>
        <taxon>Agaricales</taxon>
        <taxon>Pleurotineae</taxon>
        <taxon>Stephanosporaceae</taxon>
        <taxon>Cristinia</taxon>
    </lineage>
</organism>
<dbReference type="OrthoDB" id="74360at2759"/>
<dbReference type="InterPro" id="IPR020946">
    <property type="entry name" value="Flavin_mOase-like"/>
</dbReference>
<dbReference type="PANTHER" id="PTHR42877:SF4">
    <property type="entry name" value="FAD_NAD(P)-BINDING DOMAIN-CONTAINING PROTEIN-RELATED"/>
    <property type="match status" value="1"/>
</dbReference>
<reference evidence="5" key="1">
    <citation type="journal article" date="2021" name="New Phytol.">
        <title>Evolutionary innovations through gain and loss of genes in the ectomycorrhizal Boletales.</title>
        <authorList>
            <person name="Wu G."/>
            <person name="Miyauchi S."/>
            <person name="Morin E."/>
            <person name="Kuo A."/>
            <person name="Drula E."/>
            <person name="Varga T."/>
            <person name="Kohler A."/>
            <person name="Feng B."/>
            <person name="Cao Y."/>
            <person name="Lipzen A."/>
            <person name="Daum C."/>
            <person name="Hundley H."/>
            <person name="Pangilinan J."/>
            <person name="Johnson J."/>
            <person name="Barry K."/>
            <person name="LaButti K."/>
            <person name="Ng V."/>
            <person name="Ahrendt S."/>
            <person name="Min B."/>
            <person name="Choi I.G."/>
            <person name="Park H."/>
            <person name="Plett J.M."/>
            <person name="Magnuson J."/>
            <person name="Spatafora J.W."/>
            <person name="Nagy L.G."/>
            <person name="Henrissat B."/>
            <person name="Grigoriev I.V."/>
            <person name="Yang Z.L."/>
            <person name="Xu J."/>
            <person name="Martin F.M."/>
        </authorList>
    </citation>
    <scope>NUCLEOTIDE SEQUENCE</scope>
    <source>
        <strain evidence="5">KKN 215</strain>
    </source>
</reference>
<evidence type="ECO:0000313" key="6">
    <source>
        <dbReference type="Proteomes" id="UP000813824"/>
    </source>
</evidence>
<dbReference type="InterPro" id="IPR036188">
    <property type="entry name" value="FAD/NAD-bd_sf"/>
</dbReference>
<dbReference type="Gene3D" id="3.50.50.60">
    <property type="entry name" value="FAD/NAD(P)-binding domain"/>
    <property type="match status" value="2"/>
</dbReference>
<dbReference type="GO" id="GO:0004499">
    <property type="term" value="F:N,N-dimethylaniline monooxygenase activity"/>
    <property type="evidence" value="ECO:0007669"/>
    <property type="project" value="InterPro"/>
</dbReference>
<evidence type="ECO:0000256" key="1">
    <source>
        <dbReference type="ARBA" id="ARBA00010139"/>
    </source>
</evidence>
<name>A0A8K0XSD3_9AGAR</name>
<evidence type="ECO:0000313" key="5">
    <source>
        <dbReference type="EMBL" id="KAH8102925.1"/>
    </source>
</evidence>
<protein>
    <submittedName>
        <fullName evidence="5">FAD/NAD-binding domain-containing protein</fullName>
    </submittedName>
</protein>
<dbReference type="Proteomes" id="UP000813824">
    <property type="component" value="Unassembled WGS sequence"/>
</dbReference>
<keyword evidence="4" id="KW-0560">Oxidoreductase</keyword>
<gene>
    <name evidence="5" type="ORF">BXZ70DRAFT_1006108</name>
</gene>
<accession>A0A8K0XSD3</accession>